<protein>
    <submittedName>
        <fullName evidence="3">Family 10 glycosylhydrolase</fullName>
    </submittedName>
</protein>
<sequence length="416" mass="49088">MSNKNWMKLLQRALSVMLILFIFQSTIPMISIARANTSTNDELQAVWISYLEFQDRLKDPKTGKLGFTEERFHAMIDEMFDNVVSMNMNAVVVHVRPFADAMYPSQYFPWSKYISGTQGKDPGFDPLEYMVKAAHDRGLEFHAWINPYRITNNTTDVKTLSKDNLARIYRTNDNKEDDRCVLTYDGMLYYNPSDVWVHTIILDGIMEIIENYDVDGIHFDDYFYPALGKDYKKNFDYKEYKEYSTWCKENGIKPLSIADWRRDNVNALIRNIYEAIKEYNKDIEFGISPGGFIDNLLMDDRYYSDIKTWLSEPGYIDYICPQLYWSFSHKTYPFDKTLNRWLKLRTNKDVKMYVGIATYRAGSTLEPDWKDDPDILKDMIEYGRKAGADGYMHFRYDFFYKKATKKAVTKMLNIIE</sequence>
<proteinExistence type="predicted"/>
<keyword evidence="1" id="KW-0732">Signal</keyword>
<dbReference type="InterPro" id="IPR052177">
    <property type="entry name" value="Divisome_Glycosyl_Hydrolase"/>
</dbReference>
<dbReference type="InterPro" id="IPR017853">
    <property type="entry name" value="GH"/>
</dbReference>
<reference evidence="3 4" key="1">
    <citation type="submission" date="2020-07" db="EMBL/GenBank/DDBJ databases">
        <title>Characterization and genome sequencing of isolate MD1, a novel member within the family Lachnospiraceae.</title>
        <authorList>
            <person name="Rettenmaier R."/>
            <person name="Di Bello L."/>
            <person name="Zinser C."/>
            <person name="Scheitz K."/>
            <person name="Liebl W."/>
            <person name="Zverlov V."/>
        </authorList>
    </citation>
    <scope>NUCLEOTIDE SEQUENCE [LARGE SCALE GENOMIC DNA]</scope>
    <source>
        <strain evidence="3 4">MD1</strain>
    </source>
</reference>
<dbReference type="Proteomes" id="UP000574276">
    <property type="component" value="Unassembled WGS sequence"/>
</dbReference>
<keyword evidence="4" id="KW-1185">Reference proteome</keyword>
<dbReference type="SUPFAM" id="SSF51445">
    <property type="entry name" value="(Trans)glycosidases"/>
    <property type="match status" value="1"/>
</dbReference>
<evidence type="ECO:0000313" key="3">
    <source>
        <dbReference type="EMBL" id="MBB2182954.1"/>
    </source>
</evidence>
<feature type="domain" description="Glycosyl hydrolase-like 10" evidence="2">
    <location>
        <begin position="43"/>
        <end position="370"/>
    </location>
</feature>
<dbReference type="Gene3D" id="3.20.20.80">
    <property type="entry name" value="Glycosidases"/>
    <property type="match status" value="1"/>
</dbReference>
<dbReference type="InterPro" id="IPR003790">
    <property type="entry name" value="GHL10"/>
</dbReference>
<dbReference type="AlphaFoldDB" id="A0A839JZX0"/>
<evidence type="ECO:0000313" key="4">
    <source>
        <dbReference type="Proteomes" id="UP000574276"/>
    </source>
</evidence>
<accession>A0A839JZX0</accession>
<evidence type="ECO:0000256" key="1">
    <source>
        <dbReference type="ARBA" id="ARBA00022729"/>
    </source>
</evidence>
<comment type="caution">
    <text evidence="3">The sequence shown here is derived from an EMBL/GenBank/DDBJ whole genome shotgun (WGS) entry which is preliminary data.</text>
</comment>
<dbReference type="RefSeq" id="WP_228352641.1">
    <property type="nucleotide sequence ID" value="NZ_JACEGA010000001.1"/>
</dbReference>
<name>A0A839JZX0_9FIRM</name>
<dbReference type="Pfam" id="PF02638">
    <property type="entry name" value="GHL10"/>
    <property type="match status" value="1"/>
</dbReference>
<gene>
    <name evidence="3" type="ORF">H0486_08695</name>
</gene>
<evidence type="ECO:0000259" key="2">
    <source>
        <dbReference type="Pfam" id="PF02638"/>
    </source>
</evidence>
<dbReference type="GO" id="GO:0016787">
    <property type="term" value="F:hydrolase activity"/>
    <property type="evidence" value="ECO:0007669"/>
    <property type="project" value="UniProtKB-KW"/>
</dbReference>
<dbReference type="PANTHER" id="PTHR43405">
    <property type="entry name" value="GLYCOSYL HYDROLASE DIGH"/>
    <property type="match status" value="1"/>
</dbReference>
<dbReference type="EMBL" id="JACEGA010000001">
    <property type="protein sequence ID" value="MBB2182954.1"/>
    <property type="molecule type" value="Genomic_DNA"/>
</dbReference>
<organism evidence="3 4">
    <name type="scientific">Variimorphobacter saccharofermentans</name>
    <dbReference type="NCBI Taxonomy" id="2755051"/>
    <lineage>
        <taxon>Bacteria</taxon>
        <taxon>Bacillati</taxon>
        <taxon>Bacillota</taxon>
        <taxon>Clostridia</taxon>
        <taxon>Lachnospirales</taxon>
        <taxon>Lachnospiraceae</taxon>
        <taxon>Variimorphobacter</taxon>
    </lineage>
</organism>
<dbReference type="PANTHER" id="PTHR43405:SF1">
    <property type="entry name" value="GLYCOSYL HYDROLASE DIGH"/>
    <property type="match status" value="1"/>
</dbReference>
<keyword evidence="3" id="KW-0378">Hydrolase</keyword>